<dbReference type="AlphaFoldDB" id="A0AAN6KM90"/>
<dbReference type="InterPro" id="IPR001349">
    <property type="entry name" value="Cyt_c_oxidase_su6a"/>
</dbReference>
<comment type="pathway">
    <text evidence="2">Energy metabolism; oxidative phosphorylation.</text>
</comment>
<evidence type="ECO:0000313" key="13">
    <source>
        <dbReference type="Proteomes" id="UP001175353"/>
    </source>
</evidence>
<dbReference type="InterPro" id="IPR036418">
    <property type="entry name" value="Cyt_c_oxidase_su6a_sf"/>
</dbReference>
<dbReference type="Proteomes" id="UP001175353">
    <property type="component" value="Unassembled WGS sequence"/>
</dbReference>
<evidence type="ECO:0000256" key="7">
    <source>
        <dbReference type="ARBA" id="ARBA00022989"/>
    </source>
</evidence>
<evidence type="ECO:0000256" key="9">
    <source>
        <dbReference type="ARBA" id="ARBA00023128"/>
    </source>
</evidence>
<evidence type="ECO:0000256" key="2">
    <source>
        <dbReference type="ARBA" id="ARBA00004673"/>
    </source>
</evidence>
<keyword evidence="7" id="KW-1133">Transmembrane helix</keyword>
<evidence type="ECO:0000256" key="1">
    <source>
        <dbReference type="ARBA" id="ARBA00004434"/>
    </source>
</evidence>
<keyword evidence="9" id="KW-0496">Mitochondrion</keyword>
<evidence type="ECO:0000313" key="12">
    <source>
        <dbReference type="EMBL" id="KAK0990284.1"/>
    </source>
</evidence>
<keyword evidence="6" id="KW-0809">Transit peptide</keyword>
<sequence>MLGLRALQRTAASPAFRRQLVAQRRWTSGVEHKEFTGAADNAFNRERAAVKEHAAGSSGEFTQHGATRGGLGRGRRSGVQKSGGQGRSRAAGYAVVSGTGWTTSKEPTLTAFLPQTFGAKCQSINAWRLWDEHWEHKSHEPPLEEKVEYPYQNIRTKKFFWGDGDKTAFWNTDVNYHKTDEE</sequence>
<dbReference type="Pfam" id="PF02046">
    <property type="entry name" value="COX6A"/>
    <property type="match status" value="1"/>
</dbReference>
<dbReference type="SUPFAM" id="SSF81411">
    <property type="entry name" value="Mitochondrial cytochrome c oxidase subunit VIa"/>
    <property type="match status" value="1"/>
</dbReference>
<gene>
    <name evidence="12" type="primary">COX6A</name>
    <name evidence="12" type="ORF">LTR91_008947</name>
</gene>
<comment type="similarity">
    <text evidence="3">Belongs to the cytochrome c oxidase subunit 6A family.</text>
</comment>
<evidence type="ECO:0000256" key="3">
    <source>
        <dbReference type="ARBA" id="ARBA00005553"/>
    </source>
</evidence>
<name>A0AAN6KM90_9PEZI</name>
<keyword evidence="10" id="KW-0472">Membrane</keyword>
<evidence type="ECO:0000256" key="5">
    <source>
        <dbReference type="ARBA" id="ARBA00022792"/>
    </source>
</evidence>
<accession>A0AAN6KM90</accession>
<dbReference type="GO" id="GO:0016491">
    <property type="term" value="F:oxidoreductase activity"/>
    <property type="evidence" value="ECO:0007669"/>
    <property type="project" value="UniProtKB-KW"/>
</dbReference>
<dbReference type="EMBL" id="JAUJLE010000071">
    <property type="protein sequence ID" value="KAK0990284.1"/>
    <property type="molecule type" value="Genomic_DNA"/>
</dbReference>
<reference evidence="12" key="1">
    <citation type="submission" date="2023-06" db="EMBL/GenBank/DDBJ databases">
        <title>Black Yeasts Isolated from many extreme environments.</title>
        <authorList>
            <person name="Coleine C."/>
            <person name="Stajich J.E."/>
            <person name="Selbmann L."/>
        </authorList>
    </citation>
    <scope>NUCLEOTIDE SEQUENCE</scope>
    <source>
        <strain evidence="12">CCFEE 5200</strain>
    </source>
</reference>
<proteinExistence type="inferred from homology"/>
<evidence type="ECO:0000256" key="8">
    <source>
        <dbReference type="ARBA" id="ARBA00023002"/>
    </source>
</evidence>
<dbReference type="GO" id="GO:0005743">
    <property type="term" value="C:mitochondrial inner membrane"/>
    <property type="evidence" value="ECO:0007669"/>
    <property type="project" value="UniProtKB-SubCell"/>
</dbReference>
<feature type="region of interest" description="Disordered" evidence="11">
    <location>
        <begin position="53"/>
        <end position="91"/>
    </location>
</feature>
<comment type="subcellular location">
    <subcellularLocation>
        <location evidence="1">Mitochondrion inner membrane</location>
        <topology evidence="1">Single-pass membrane protein</topology>
    </subcellularLocation>
</comment>
<dbReference type="Gene3D" id="4.10.95.10">
    <property type="entry name" value="Cytochrome c oxidase, subunit VIa"/>
    <property type="match status" value="1"/>
</dbReference>
<comment type="caution">
    <text evidence="12">The sequence shown here is derived from an EMBL/GenBank/DDBJ whole genome shotgun (WGS) entry which is preliminary data.</text>
</comment>
<keyword evidence="5" id="KW-0999">Mitochondrion inner membrane</keyword>
<keyword evidence="4" id="KW-0812">Transmembrane</keyword>
<protein>
    <submittedName>
        <fullName evidence="12">Cytochrome c oxidase subunit 6A</fullName>
    </submittedName>
</protein>
<dbReference type="InterPro" id="IPR018507">
    <property type="entry name" value="Cyt_c_oxidase_su6a_CS"/>
</dbReference>
<dbReference type="PROSITE" id="PS01329">
    <property type="entry name" value="COX6A"/>
    <property type="match status" value="1"/>
</dbReference>
<evidence type="ECO:0000256" key="11">
    <source>
        <dbReference type="SAM" id="MobiDB-lite"/>
    </source>
</evidence>
<keyword evidence="13" id="KW-1185">Reference proteome</keyword>
<keyword evidence="8" id="KW-0560">Oxidoreductase</keyword>
<evidence type="ECO:0000256" key="10">
    <source>
        <dbReference type="ARBA" id="ARBA00023136"/>
    </source>
</evidence>
<evidence type="ECO:0000256" key="6">
    <source>
        <dbReference type="ARBA" id="ARBA00022946"/>
    </source>
</evidence>
<evidence type="ECO:0000256" key="4">
    <source>
        <dbReference type="ARBA" id="ARBA00022692"/>
    </source>
</evidence>
<organism evidence="12 13">
    <name type="scientific">Friedmanniomyces endolithicus</name>
    <dbReference type="NCBI Taxonomy" id="329885"/>
    <lineage>
        <taxon>Eukaryota</taxon>
        <taxon>Fungi</taxon>
        <taxon>Dikarya</taxon>
        <taxon>Ascomycota</taxon>
        <taxon>Pezizomycotina</taxon>
        <taxon>Dothideomycetes</taxon>
        <taxon>Dothideomycetidae</taxon>
        <taxon>Mycosphaerellales</taxon>
        <taxon>Teratosphaeriaceae</taxon>
        <taxon>Friedmanniomyces</taxon>
    </lineage>
</organism>